<evidence type="ECO:0000259" key="1">
    <source>
        <dbReference type="PROSITE" id="PS51707"/>
    </source>
</evidence>
<dbReference type="InterPro" id="IPR023577">
    <property type="entry name" value="CYTH_domain"/>
</dbReference>
<feature type="domain" description="CYTH" evidence="1">
    <location>
        <begin position="2"/>
        <end position="168"/>
    </location>
</feature>
<dbReference type="PROSITE" id="PS51707">
    <property type="entry name" value="CYTH"/>
    <property type="match status" value="1"/>
</dbReference>
<dbReference type="Pfam" id="PF01928">
    <property type="entry name" value="CYTH"/>
    <property type="match status" value="1"/>
</dbReference>
<dbReference type="RefSeq" id="WP_281761934.1">
    <property type="nucleotide sequence ID" value="NZ_AP026709.1"/>
</dbReference>
<evidence type="ECO:0000313" key="3">
    <source>
        <dbReference type="Proteomes" id="UP001317742"/>
    </source>
</evidence>
<keyword evidence="3" id="KW-1185">Reference proteome</keyword>
<dbReference type="CDD" id="cd07890">
    <property type="entry name" value="CYTH-like_AC_IV-like"/>
    <property type="match status" value="1"/>
</dbReference>
<dbReference type="SMART" id="SM01118">
    <property type="entry name" value="CYTH"/>
    <property type="match status" value="1"/>
</dbReference>
<protein>
    <recommendedName>
        <fullName evidence="1">CYTH domain-containing protein</fullName>
    </recommendedName>
</protein>
<proteinExistence type="predicted"/>
<dbReference type="PANTHER" id="PTHR21028:SF2">
    <property type="entry name" value="CYTH DOMAIN-CONTAINING PROTEIN"/>
    <property type="match status" value="1"/>
</dbReference>
<reference evidence="2 3" key="1">
    <citation type="submission" date="2022-08" db="EMBL/GenBank/DDBJ databases">
        <title>Genome Sequence of the sulphate-reducing bacterium, Pseudodesulfovibrio sp. SYK.</title>
        <authorList>
            <person name="Kondo R."/>
            <person name="Kataoka T."/>
        </authorList>
    </citation>
    <scope>NUCLEOTIDE SEQUENCE [LARGE SCALE GENOMIC DNA]</scope>
    <source>
        <strain evidence="2 3">SYK</strain>
    </source>
</reference>
<gene>
    <name evidence="2" type="ORF">SYK_03660</name>
</gene>
<dbReference type="Proteomes" id="UP001317742">
    <property type="component" value="Chromosome"/>
</dbReference>
<sequence length="198" mass="22549">MALECELKYLSVDLDAIRCRLQEAGGTHSGRYFESNLVFDYPDRSLKAKSVLLRLREKQGKAILTVKRPPEEYIPSVLKVSDEIETSVGDLNVMKTALETLGFKVFFSYEKVREKWHFMDCIICLDQMPFGYFVEIEGTDVSVPACAQAIGLGGHVTTTETYHALNLSDRRDRGLAPNENFVFEEPFRTRLLAELDKE</sequence>
<evidence type="ECO:0000313" key="2">
    <source>
        <dbReference type="EMBL" id="BDQ36006.1"/>
    </source>
</evidence>
<name>A0ABN6S2U1_9BACT</name>
<dbReference type="SUPFAM" id="SSF55154">
    <property type="entry name" value="CYTH-like phosphatases"/>
    <property type="match status" value="1"/>
</dbReference>
<dbReference type="Gene3D" id="2.40.320.10">
    <property type="entry name" value="Hypothetical Protein Pfu-838710-001"/>
    <property type="match status" value="1"/>
</dbReference>
<dbReference type="EMBL" id="AP026709">
    <property type="protein sequence ID" value="BDQ36006.1"/>
    <property type="molecule type" value="Genomic_DNA"/>
</dbReference>
<accession>A0ABN6S2U1</accession>
<dbReference type="PANTHER" id="PTHR21028">
    <property type="entry name" value="SI:CH211-156B7.4"/>
    <property type="match status" value="1"/>
</dbReference>
<dbReference type="InterPro" id="IPR033469">
    <property type="entry name" value="CYTH-like_dom_sf"/>
</dbReference>
<organism evidence="2 3">
    <name type="scientific">Pseudodesulfovibrio nedwellii</name>
    <dbReference type="NCBI Taxonomy" id="2973072"/>
    <lineage>
        <taxon>Bacteria</taxon>
        <taxon>Pseudomonadati</taxon>
        <taxon>Thermodesulfobacteriota</taxon>
        <taxon>Desulfovibrionia</taxon>
        <taxon>Desulfovibrionales</taxon>
        <taxon>Desulfovibrionaceae</taxon>
    </lineage>
</organism>
<dbReference type="InterPro" id="IPR008173">
    <property type="entry name" value="Adenylyl_cyclase_CyaB"/>
</dbReference>